<keyword evidence="6" id="KW-1185">Reference proteome</keyword>
<dbReference type="PRINTS" id="PR00084">
    <property type="entry name" value="MTLDHDRGNASE"/>
</dbReference>
<evidence type="ECO:0000259" key="4">
    <source>
        <dbReference type="Pfam" id="PF08125"/>
    </source>
</evidence>
<dbReference type="Proteomes" id="UP000199093">
    <property type="component" value="Unassembled WGS sequence"/>
</dbReference>
<dbReference type="SUPFAM" id="SSF48179">
    <property type="entry name" value="6-phosphogluconate dehydrogenase C-terminal domain-like"/>
    <property type="match status" value="1"/>
</dbReference>
<evidence type="ECO:0000259" key="3">
    <source>
        <dbReference type="Pfam" id="PF01232"/>
    </source>
</evidence>
<dbReference type="InterPro" id="IPR013118">
    <property type="entry name" value="Mannitol_DH_C"/>
</dbReference>
<gene>
    <name evidence="5" type="ORF">SAMN04487993_1011142</name>
</gene>
<dbReference type="InterPro" id="IPR013328">
    <property type="entry name" value="6PGD_dom2"/>
</dbReference>
<dbReference type="OrthoDB" id="271711at2"/>
<dbReference type="EMBL" id="FNEJ01000011">
    <property type="protein sequence ID" value="SDI86832.1"/>
    <property type="molecule type" value="Genomic_DNA"/>
</dbReference>
<evidence type="ECO:0000256" key="2">
    <source>
        <dbReference type="ARBA" id="ARBA00023027"/>
    </source>
</evidence>
<evidence type="ECO:0000313" key="5">
    <source>
        <dbReference type="EMBL" id="SDI86832.1"/>
    </source>
</evidence>
<dbReference type="InterPro" id="IPR000669">
    <property type="entry name" value="Mannitol_DH"/>
</dbReference>
<name>A0A1G8P324_9RHOB</name>
<dbReference type="InterPro" id="IPR008927">
    <property type="entry name" value="6-PGluconate_DH-like_C_sf"/>
</dbReference>
<dbReference type="AlphaFoldDB" id="A0A1G8P324"/>
<dbReference type="SUPFAM" id="SSF51735">
    <property type="entry name" value="NAD(P)-binding Rossmann-fold domains"/>
    <property type="match status" value="1"/>
</dbReference>
<dbReference type="PANTHER" id="PTHR43362">
    <property type="entry name" value="MANNITOL DEHYDROGENASE DSF1-RELATED"/>
    <property type="match status" value="1"/>
</dbReference>
<feature type="domain" description="Mannitol dehydrogenase N-terminal" evidence="3">
    <location>
        <begin position="28"/>
        <end position="277"/>
    </location>
</feature>
<dbReference type="Pfam" id="PF08125">
    <property type="entry name" value="Mannitol_dh_C"/>
    <property type="match status" value="1"/>
</dbReference>
<dbReference type="InterPro" id="IPR050988">
    <property type="entry name" value="Mannitol_DH/Oxidoreductase"/>
</dbReference>
<dbReference type="RefSeq" id="WP_089848089.1">
    <property type="nucleotide sequence ID" value="NZ_FNEJ01000011.1"/>
</dbReference>
<dbReference type="InterPro" id="IPR013131">
    <property type="entry name" value="Mannitol_DH_N"/>
</dbReference>
<sequence length="488" mass="52480">MKLQDDRLDALDPRIARPAYDRAALSHGIVHVGLGNFHRAHQAVYLDDLFALGLDHDWAICGAGVRAPDAKMRDALRAQDCLSTVIELAADGTSPRIIGAMVDFVEVAPDNAPLIAKMAEPATRIVSLTVTEGGYYVDATTGTFDPTHPDIVADGAAPEAPRTVFGAIVAALRARRDAGLAPFTVMSCDNIPGNGHVTRDAVAGTARLQDPEFADWIVANVAFPNGMVDRITPATGDGERALAASFGLEDPVPVTCEPFRQWVLEDNFPQGRPALEKVGVTFTDRVHDYERMKIRILNGGHAIIAYAGALLGCEFADDAMAHPLVSAFLRKVETTEILPHVHAVPDFTPADYLTLIEGRFANPAVKDTIRRLCLDGSNRQPKFIVPSIADGLRAGVPVTGLALESALWCRYAFGTFEDGTAIAPNDPNWDALTALAAEAKDQPELWLGQRAVYGEIAGNAEFAGLFADWLRLIWAEGAEAAIKIYLDA</sequence>
<reference evidence="6" key="1">
    <citation type="submission" date="2016-10" db="EMBL/GenBank/DDBJ databases">
        <authorList>
            <person name="Varghese N."/>
            <person name="Submissions S."/>
        </authorList>
    </citation>
    <scope>NUCLEOTIDE SEQUENCE [LARGE SCALE GENOMIC DNA]</scope>
    <source>
        <strain evidence="6">DSM 26424</strain>
    </source>
</reference>
<dbReference type="GO" id="GO:0019594">
    <property type="term" value="P:mannitol metabolic process"/>
    <property type="evidence" value="ECO:0007669"/>
    <property type="project" value="InterPro"/>
</dbReference>
<keyword evidence="1" id="KW-0560">Oxidoreductase</keyword>
<dbReference type="InterPro" id="IPR023027">
    <property type="entry name" value="Mannitol_DH_CS"/>
</dbReference>
<accession>A0A1G8P324</accession>
<evidence type="ECO:0000313" key="6">
    <source>
        <dbReference type="Proteomes" id="UP000199093"/>
    </source>
</evidence>
<dbReference type="Gene3D" id="3.40.50.720">
    <property type="entry name" value="NAD(P)-binding Rossmann-like Domain"/>
    <property type="match status" value="1"/>
</dbReference>
<evidence type="ECO:0000256" key="1">
    <source>
        <dbReference type="ARBA" id="ARBA00023002"/>
    </source>
</evidence>
<dbReference type="Gene3D" id="1.10.1040.10">
    <property type="entry name" value="N-(1-d-carboxylethyl)-l-norvaline Dehydrogenase, domain 2"/>
    <property type="match status" value="1"/>
</dbReference>
<dbReference type="PROSITE" id="PS00974">
    <property type="entry name" value="MANNITOL_DHGENASE"/>
    <property type="match status" value="1"/>
</dbReference>
<organism evidence="5 6">
    <name type="scientific">Salipiger marinus</name>
    <dbReference type="NCBI Taxonomy" id="555512"/>
    <lineage>
        <taxon>Bacteria</taxon>
        <taxon>Pseudomonadati</taxon>
        <taxon>Pseudomonadota</taxon>
        <taxon>Alphaproteobacteria</taxon>
        <taxon>Rhodobacterales</taxon>
        <taxon>Roseobacteraceae</taxon>
        <taxon>Salipiger</taxon>
    </lineage>
</organism>
<dbReference type="STRING" id="555512.SAMN04487993_1011142"/>
<feature type="domain" description="Mannitol dehydrogenase C-terminal" evidence="4">
    <location>
        <begin position="286"/>
        <end position="468"/>
    </location>
</feature>
<keyword evidence="2" id="KW-0520">NAD</keyword>
<protein>
    <submittedName>
        <fullName evidence="5">Mannitol 2-dehydrogenase</fullName>
    </submittedName>
</protein>
<dbReference type="GO" id="GO:0016616">
    <property type="term" value="F:oxidoreductase activity, acting on the CH-OH group of donors, NAD or NADP as acceptor"/>
    <property type="evidence" value="ECO:0007669"/>
    <property type="project" value="TreeGrafter"/>
</dbReference>
<proteinExistence type="predicted"/>
<dbReference type="InterPro" id="IPR036291">
    <property type="entry name" value="NAD(P)-bd_dom_sf"/>
</dbReference>
<dbReference type="PANTHER" id="PTHR43362:SF1">
    <property type="entry name" value="MANNITOL DEHYDROGENASE 2-RELATED"/>
    <property type="match status" value="1"/>
</dbReference>
<dbReference type="Pfam" id="PF01232">
    <property type="entry name" value="Mannitol_dh"/>
    <property type="match status" value="1"/>
</dbReference>